<protein>
    <recommendedName>
        <fullName evidence="1">Cupin type-2 domain-containing protein</fullName>
    </recommendedName>
</protein>
<dbReference type="PANTHER" id="PTHR37694:SF1">
    <property type="entry name" value="SLR8022 PROTEIN"/>
    <property type="match status" value="1"/>
</dbReference>
<organism evidence="2">
    <name type="scientific">uncultured Armatimonadetes bacterium</name>
    <dbReference type="NCBI Taxonomy" id="157466"/>
    <lineage>
        <taxon>Bacteria</taxon>
        <taxon>Bacillati</taxon>
        <taxon>Armatimonadota</taxon>
        <taxon>environmental samples</taxon>
    </lineage>
</organism>
<evidence type="ECO:0000313" key="2">
    <source>
        <dbReference type="EMBL" id="CAA9232545.1"/>
    </source>
</evidence>
<accession>A0A6J4HVX4</accession>
<dbReference type="Gene3D" id="2.60.120.10">
    <property type="entry name" value="Jelly Rolls"/>
    <property type="match status" value="1"/>
</dbReference>
<dbReference type="InterPro" id="IPR011051">
    <property type="entry name" value="RmlC_Cupin_sf"/>
</dbReference>
<sequence length="114" mass="12131">MDRLFFDDITTQVEIPMGGITSRTLHSDEHARVVLFGFDAGQELSEHTASMPAILHVLRGEASLTLGGETHAVSGGAWAYMPAHLPHGIAARTPLVMLLTLVKAAKDLDGTAAQ</sequence>
<proteinExistence type="predicted"/>
<name>A0A6J4HVX4_9BACT</name>
<feature type="domain" description="Cupin type-2" evidence="1">
    <location>
        <begin position="36"/>
        <end position="99"/>
    </location>
</feature>
<evidence type="ECO:0000259" key="1">
    <source>
        <dbReference type="Pfam" id="PF07883"/>
    </source>
</evidence>
<dbReference type="InterPro" id="IPR013096">
    <property type="entry name" value="Cupin_2"/>
</dbReference>
<dbReference type="CDD" id="cd02230">
    <property type="entry name" value="cupin_HP0902-like"/>
    <property type="match status" value="1"/>
</dbReference>
<dbReference type="InterPro" id="IPR014710">
    <property type="entry name" value="RmlC-like_jellyroll"/>
</dbReference>
<reference evidence="2" key="1">
    <citation type="submission" date="2020-02" db="EMBL/GenBank/DDBJ databases">
        <authorList>
            <person name="Meier V. D."/>
        </authorList>
    </citation>
    <scope>NUCLEOTIDE SEQUENCE</scope>
    <source>
        <strain evidence="2">AVDCRST_MAG63</strain>
    </source>
</reference>
<dbReference type="EMBL" id="CADCTO010000139">
    <property type="protein sequence ID" value="CAA9232545.1"/>
    <property type="molecule type" value="Genomic_DNA"/>
</dbReference>
<dbReference type="PANTHER" id="PTHR37694">
    <property type="entry name" value="SLR8022 PROTEIN"/>
    <property type="match status" value="1"/>
</dbReference>
<dbReference type="Pfam" id="PF07883">
    <property type="entry name" value="Cupin_2"/>
    <property type="match status" value="1"/>
</dbReference>
<dbReference type="AlphaFoldDB" id="A0A6J4HVX4"/>
<gene>
    <name evidence="2" type="ORF">AVDCRST_MAG63-1032</name>
</gene>
<dbReference type="SUPFAM" id="SSF51182">
    <property type="entry name" value="RmlC-like cupins"/>
    <property type="match status" value="1"/>
</dbReference>